<dbReference type="AlphaFoldDB" id="A0AAQ1JYW0"/>
<evidence type="ECO:0000256" key="2">
    <source>
        <dbReference type="ARBA" id="ARBA00023027"/>
    </source>
</evidence>
<evidence type="ECO:0000313" key="5">
    <source>
        <dbReference type="Proteomes" id="UP000183529"/>
    </source>
</evidence>
<dbReference type="GO" id="GO:0051287">
    <property type="term" value="F:NAD binding"/>
    <property type="evidence" value="ECO:0007669"/>
    <property type="project" value="InterPro"/>
</dbReference>
<proteinExistence type="predicted"/>
<dbReference type="Gene3D" id="3.40.50.720">
    <property type="entry name" value="NAD(P)-binding Rossmann-like Domain"/>
    <property type="match status" value="2"/>
</dbReference>
<dbReference type="EMBL" id="FNZM01000039">
    <property type="protein sequence ID" value="SEK15468.1"/>
    <property type="molecule type" value="Genomic_DNA"/>
</dbReference>
<dbReference type="RefSeq" id="WP_074987760.1">
    <property type="nucleotide sequence ID" value="NZ_CADFGN010000014.1"/>
</dbReference>
<dbReference type="PANTHER" id="PTHR43333">
    <property type="entry name" value="2-HACID_DH_C DOMAIN-CONTAINING PROTEIN"/>
    <property type="match status" value="1"/>
</dbReference>
<dbReference type="GO" id="GO:0016491">
    <property type="term" value="F:oxidoreductase activity"/>
    <property type="evidence" value="ECO:0007669"/>
    <property type="project" value="UniProtKB-KW"/>
</dbReference>
<dbReference type="InterPro" id="IPR006140">
    <property type="entry name" value="D-isomer_DH_NAD-bd"/>
</dbReference>
<organism evidence="4 5">
    <name type="scientific">Paraburkholderia tropica</name>
    <dbReference type="NCBI Taxonomy" id="92647"/>
    <lineage>
        <taxon>Bacteria</taxon>
        <taxon>Pseudomonadati</taxon>
        <taxon>Pseudomonadota</taxon>
        <taxon>Betaproteobacteria</taxon>
        <taxon>Burkholderiales</taxon>
        <taxon>Burkholderiaceae</taxon>
        <taxon>Paraburkholderia</taxon>
    </lineage>
</organism>
<protein>
    <submittedName>
        <fullName evidence="4">Glyoxylate/hydroxypyruvate reductase A</fullName>
    </submittedName>
</protein>
<name>A0AAQ1JYW0_9BURK</name>
<evidence type="ECO:0000313" key="4">
    <source>
        <dbReference type="EMBL" id="SEK15468.1"/>
    </source>
</evidence>
<reference evidence="4 5" key="1">
    <citation type="submission" date="2016-10" db="EMBL/GenBank/DDBJ databases">
        <authorList>
            <person name="Varghese N."/>
            <person name="Submissions S."/>
        </authorList>
    </citation>
    <scope>NUCLEOTIDE SEQUENCE [LARGE SCALE GENOMIC DNA]</scope>
    <source>
        <strain evidence="4 5">LMG 22274</strain>
    </source>
</reference>
<evidence type="ECO:0000259" key="3">
    <source>
        <dbReference type="Pfam" id="PF02826"/>
    </source>
</evidence>
<gene>
    <name evidence="4" type="ORF">SAMN05216550_13927</name>
</gene>
<dbReference type="InterPro" id="IPR036291">
    <property type="entry name" value="NAD(P)-bd_dom_sf"/>
</dbReference>
<sequence length="312" mass="33907">MLMVVKSGGPAAMPEWRSLYRSLLPELEIVGWDDPELDPARVEYAMVWEPTPGRLAQFPALRVILSSAAGVDHITRDPSVPAHLPIVRMVTPETGERMADFVTACTYAIVRDFPALRDAQTARRWDESLVGRRASETTVAILGLGNLGVACALRLAANGFRVRGWSRTPKQIAQCESFAGDDGLHACVANADIVVNLLPDTAATRNLIDRRFLAALPRGASLINVGRAPQVDIQAVVASLDSGHLHSAFLDVFDPEPLTPNDPLWQHPKLWLSSHIASAVSRESKARQVVKAILADQAGQALEHVYAADFGY</sequence>
<evidence type="ECO:0000256" key="1">
    <source>
        <dbReference type="ARBA" id="ARBA00023002"/>
    </source>
</evidence>
<dbReference type="PANTHER" id="PTHR43333:SF1">
    <property type="entry name" value="D-ISOMER SPECIFIC 2-HYDROXYACID DEHYDROGENASE NAD-BINDING DOMAIN-CONTAINING PROTEIN"/>
    <property type="match status" value="1"/>
</dbReference>
<comment type="caution">
    <text evidence="4">The sequence shown here is derived from an EMBL/GenBank/DDBJ whole genome shotgun (WGS) entry which is preliminary data.</text>
</comment>
<dbReference type="Proteomes" id="UP000183529">
    <property type="component" value="Unassembled WGS sequence"/>
</dbReference>
<feature type="domain" description="D-isomer specific 2-hydroxyacid dehydrogenase NAD-binding" evidence="3">
    <location>
        <begin position="107"/>
        <end position="277"/>
    </location>
</feature>
<keyword evidence="1" id="KW-0560">Oxidoreductase</keyword>
<dbReference type="CDD" id="cd12164">
    <property type="entry name" value="GDH_like_2"/>
    <property type="match status" value="1"/>
</dbReference>
<keyword evidence="2" id="KW-0520">NAD</keyword>
<dbReference type="Pfam" id="PF02826">
    <property type="entry name" value="2-Hacid_dh_C"/>
    <property type="match status" value="1"/>
</dbReference>
<dbReference type="SUPFAM" id="SSF51735">
    <property type="entry name" value="NAD(P)-binding Rossmann-fold domains"/>
    <property type="match status" value="1"/>
</dbReference>
<accession>A0AAQ1JYW0</accession>